<organism evidence="2 3">
    <name type="scientific">Endocarpon pusillum (strain Z07020 / HMAS-L-300199)</name>
    <name type="common">Lichen-forming fungus</name>
    <dbReference type="NCBI Taxonomy" id="1263415"/>
    <lineage>
        <taxon>Eukaryota</taxon>
        <taxon>Fungi</taxon>
        <taxon>Dikarya</taxon>
        <taxon>Ascomycota</taxon>
        <taxon>Pezizomycotina</taxon>
        <taxon>Eurotiomycetes</taxon>
        <taxon>Chaetothyriomycetidae</taxon>
        <taxon>Verrucariales</taxon>
        <taxon>Verrucariaceae</taxon>
        <taxon>Endocarpon</taxon>
    </lineage>
</organism>
<evidence type="ECO:0000313" key="3">
    <source>
        <dbReference type="Proteomes" id="UP000019373"/>
    </source>
</evidence>
<dbReference type="AlphaFoldDB" id="U1HRI3"/>
<dbReference type="EMBL" id="KE720986">
    <property type="protein sequence ID" value="ERF73110.1"/>
    <property type="molecule type" value="Genomic_DNA"/>
</dbReference>
<feature type="region of interest" description="Disordered" evidence="1">
    <location>
        <begin position="92"/>
        <end position="113"/>
    </location>
</feature>
<dbReference type="RefSeq" id="XP_007801281.1">
    <property type="nucleotide sequence ID" value="XM_007803090.1"/>
</dbReference>
<gene>
    <name evidence="2" type="ORF">EPUS_06571</name>
</gene>
<keyword evidence="3" id="KW-1185">Reference proteome</keyword>
<sequence>MEMGGGDERWDAQIVRVGASPATSLAASACFLDDDGAGLGLGLGLGLELELELALPELLLPSFPLLLRPTSPDKLSLISCNLAFLASTLACPPSTSRTSLPGSASSIPLNNGS</sequence>
<reference evidence="3" key="1">
    <citation type="journal article" date="2014" name="BMC Genomics">
        <title>Genome characteristics reveal the impact of lichenization on lichen-forming fungus Endocarpon pusillum Hedwig (Verrucariales, Ascomycota).</title>
        <authorList>
            <person name="Wang Y.-Y."/>
            <person name="Liu B."/>
            <person name="Zhang X.-Y."/>
            <person name="Zhou Q.-M."/>
            <person name="Zhang T."/>
            <person name="Li H."/>
            <person name="Yu Y.-F."/>
            <person name="Zhang X.-L."/>
            <person name="Hao X.-Y."/>
            <person name="Wang M."/>
            <person name="Wang L."/>
            <person name="Wei J.-C."/>
        </authorList>
    </citation>
    <scope>NUCLEOTIDE SEQUENCE [LARGE SCALE GENOMIC DNA]</scope>
    <source>
        <strain evidence="3">Z07020 / HMAS-L-300199</strain>
    </source>
</reference>
<protein>
    <submittedName>
        <fullName evidence="2">Uncharacterized protein</fullName>
    </submittedName>
</protein>
<proteinExistence type="predicted"/>
<dbReference type="Proteomes" id="UP000019373">
    <property type="component" value="Unassembled WGS sequence"/>
</dbReference>
<dbReference type="GeneID" id="19241511"/>
<accession>U1HRI3</accession>
<evidence type="ECO:0000256" key="1">
    <source>
        <dbReference type="SAM" id="MobiDB-lite"/>
    </source>
</evidence>
<evidence type="ECO:0000313" key="2">
    <source>
        <dbReference type="EMBL" id="ERF73110.1"/>
    </source>
</evidence>
<name>U1HRI3_ENDPU</name>
<feature type="compositionally biased region" description="Polar residues" evidence="1">
    <location>
        <begin position="93"/>
        <end position="113"/>
    </location>
</feature>
<dbReference type="HOGENOM" id="CLU_2133505_0_0_1"/>